<sequence>MVNMDDFSIVFIVGLLTFIAGIFSLKRENRLFGDSVNTTAKVVAYYEYTDYPNTITMYTMAVEYYHSDGRLIQAREQSSSNRQKYPVGTELKIAYSKEKPDLFILSGDNSRKIIMVGMIIVGLAMMTAIGVVALNS</sequence>
<dbReference type="Proteomes" id="UP000298460">
    <property type="component" value="Unassembled WGS sequence"/>
</dbReference>
<organism evidence="3 4">
    <name type="scientific">Desulfosporosinus fructosivorans</name>
    <dbReference type="NCBI Taxonomy" id="2018669"/>
    <lineage>
        <taxon>Bacteria</taxon>
        <taxon>Bacillati</taxon>
        <taxon>Bacillota</taxon>
        <taxon>Clostridia</taxon>
        <taxon>Eubacteriales</taxon>
        <taxon>Desulfitobacteriaceae</taxon>
        <taxon>Desulfosporosinus</taxon>
    </lineage>
</organism>
<evidence type="ECO:0000256" key="1">
    <source>
        <dbReference type="SAM" id="Phobius"/>
    </source>
</evidence>
<dbReference type="EMBL" id="SPQQ01000005">
    <property type="protein sequence ID" value="TGE37381.1"/>
    <property type="molecule type" value="Genomic_DNA"/>
</dbReference>
<evidence type="ECO:0000259" key="2">
    <source>
        <dbReference type="Pfam" id="PF12158"/>
    </source>
</evidence>
<name>A0A4Z0R2U6_9FIRM</name>
<evidence type="ECO:0000313" key="4">
    <source>
        <dbReference type="Proteomes" id="UP000298460"/>
    </source>
</evidence>
<keyword evidence="1" id="KW-0812">Transmembrane</keyword>
<accession>A0A4Z0R2U6</accession>
<dbReference type="AlphaFoldDB" id="A0A4Z0R2U6"/>
<protein>
    <submittedName>
        <fullName evidence="3">DUF3592 domain-containing protein</fullName>
    </submittedName>
</protein>
<evidence type="ECO:0000313" key="3">
    <source>
        <dbReference type="EMBL" id="TGE37381.1"/>
    </source>
</evidence>
<keyword evidence="1" id="KW-1133">Transmembrane helix</keyword>
<reference evidence="3 4" key="1">
    <citation type="submission" date="2019-03" db="EMBL/GenBank/DDBJ databases">
        <title>Draft Genome Sequence of Desulfosporosinus fructosivorans Strain 63.6F, Isolated from Marine Sediment in the Baltic Sea.</title>
        <authorList>
            <person name="Hausmann B."/>
            <person name="Vandieken V."/>
            <person name="Pjevac P."/>
            <person name="Schreck K."/>
            <person name="Herbold C.W."/>
            <person name="Loy A."/>
        </authorList>
    </citation>
    <scope>NUCLEOTIDE SEQUENCE [LARGE SCALE GENOMIC DNA]</scope>
    <source>
        <strain evidence="3 4">63.6F</strain>
    </source>
</reference>
<feature type="transmembrane region" description="Helical" evidence="1">
    <location>
        <begin position="113"/>
        <end position="134"/>
    </location>
</feature>
<keyword evidence="1" id="KW-0472">Membrane</keyword>
<keyword evidence="4" id="KW-1185">Reference proteome</keyword>
<gene>
    <name evidence="3" type="ORF">E4K67_16250</name>
</gene>
<feature type="transmembrane region" description="Helical" evidence="1">
    <location>
        <begin position="6"/>
        <end position="25"/>
    </location>
</feature>
<comment type="caution">
    <text evidence="3">The sequence shown here is derived from an EMBL/GenBank/DDBJ whole genome shotgun (WGS) entry which is preliminary data.</text>
</comment>
<dbReference type="InterPro" id="IPR021994">
    <property type="entry name" value="DUF3592"/>
</dbReference>
<feature type="domain" description="DUF3592" evidence="2">
    <location>
        <begin position="38"/>
        <end position="108"/>
    </location>
</feature>
<proteinExistence type="predicted"/>
<dbReference type="Pfam" id="PF12158">
    <property type="entry name" value="DUF3592"/>
    <property type="match status" value="1"/>
</dbReference>